<accession>A0ABR1J891</accession>
<dbReference type="InterPro" id="IPR002401">
    <property type="entry name" value="Cyt_P450_E_grp-I"/>
</dbReference>
<keyword evidence="15" id="KW-1185">Reference proteome</keyword>
<evidence type="ECO:0000256" key="7">
    <source>
        <dbReference type="ARBA" id="ARBA00022723"/>
    </source>
</evidence>
<comment type="similarity">
    <text evidence="4 13">Belongs to the cytochrome P450 family.</text>
</comment>
<dbReference type="InterPro" id="IPR017972">
    <property type="entry name" value="Cyt_P450_CS"/>
</dbReference>
<evidence type="ECO:0000256" key="12">
    <source>
        <dbReference type="ARBA" id="ARBA00023136"/>
    </source>
</evidence>
<dbReference type="Pfam" id="PF00067">
    <property type="entry name" value="p450"/>
    <property type="match status" value="1"/>
</dbReference>
<evidence type="ECO:0000256" key="3">
    <source>
        <dbReference type="ARBA" id="ARBA00004721"/>
    </source>
</evidence>
<keyword evidence="10 13" id="KW-0408">Iron</keyword>
<comment type="caution">
    <text evidence="14">The sequence shown here is derived from an EMBL/GenBank/DDBJ whole genome shotgun (WGS) entry which is preliminary data.</text>
</comment>
<dbReference type="InterPro" id="IPR001128">
    <property type="entry name" value="Cyt_P450"/>
</dbReference>
<name>A0ABR1J891_9AGAR</name>
<dbReference type="InterPro" id="IPR050121">
    <property type="entry name" value="Cytochrome_P450_monoxygenase"/>
</dbReference>
<evidence type="ECO:0000256" key="2">
    <source>
        <dbReference type="ARBA" id="ARBA00004370"/>
    </source>
</evidence>
<evidence type="ECO:0000313" key="14">
    <source>
        <dbReference type="EMBL" id="KAK7453294.1"/>
    </source>
</evidence>
<evidence type="ECO:0000256" key="8">
    <source>
        <dbReference type="ARBA" id="ARBA00022989"/>
    </source>
</evidence>
<evidence type="ECO:0000256" key="6">
    <source>
        <dbReference type="ARBA" id="ARBA00022692"/>
    </source>
</evidence>
<comment type="pathway">
    <text evidence="3">Secondary metabolite biosynthesis; terpenoid biosynthesis.</text>
</comment>
<evidence type="ECO:0000256" key="9">
    <source>
        <dbReference type="ARBA" id="ARBA00023002"/>
    </source>
</evidence>
<keyword evidence="8" id="KW-1133">Transmembrane helix</keyword>
<proteinExistence type="inferred from homology"/>
<gene>
    <name evidence="14" type="ORF">VKT23_011969</name>
</gene>
<protein>
    <recommendedName>
        <fullName evidence="16">Cytochrome P450</fullName>
    </recommendedName>
</protein>
<keyword evidence="11 13" id="KW-0503">Monooxygenase</keyword>
<dbReference type="SUPFAM" id="SSF48264">
    <property type="entry name" value="Cytochrome P450"/>
    <property type="match status" value="1"/>
</dbReference>
<evidence type="ECO:0000256" key="4">
    <source>
        <dbReference type="ARBA" id="ARBA00010617"/>
    </source>
</evidence>
<evidence type="ECO:0008006" key="16">
    <source>
        <dbReference type="Google" id="ProtNLM"/>
    </source>
</evidence>
<sequence length="604" mass="68673">MALQQLLYTFGLGTLVIWVVRSWVQYKAVSRRDEIRRIRGPTTFFPNDSDLSSVFGSSSTLTLGQLQFWLCKRRWYKTSGWDIAAALSFFPRVRITYLISDPGLVKRITSSRAEFPKSTEQYSVLRMFGRNIVTEEDEEWKKYKRICAPAFSERNNRLVWDYALRTMSEFFDDVWLADKVGNKTDVVVEDFKVPCTQFTLRILVAAAFGQLLSWKYVDTSYTSFMESSSTSPVHSLVQKPAGNSSDKLAIEEIFEIISEDLFLKLVFPEWLLRNAEWALLPFGKLRNRVIRVRKAFDGLQTYMKDIITTRNSGASSSGSSLMSSDSEKKADLFSNLIEANESDGELKDGQVWDSELGEYVSPDANSPKKQTGTSGNAKLTDAELMGNIFIFLLAGHETTAHSVCYAMALLALYPDEQEKLYQHILSVCPLDQLPRYDDLPQLTRSMAVVQEALRLFPPVIGIPKKSAEDTSFVVTNPETGEQVTIPVERGEQIVLHVPGVHYNPRYWKNPGEFSPDRFMPGSNWPRDAFVPFSAGARSCLGRRFAEIESVAIITMLTLKYRVKVKEEAKFRNETSEETKERILKSRNGITLTPLRVPLAFTRRD</sequence>
<keyword evidence="9 13" id="KW-0560">Oxidoreductase</keyword>
<dbReference type="PRINTS" id="PR00463">
    <property type="entry name" value="EP450I"/>
</dbReference>
<evidence type="ECO:0000256" key="11">
    <source>
        <dbReference type="ARBA" id="ARBA00023033"/>
    </source>
</evidence>
<evidence type="ECO:0000256" key="5">
    <source>
        <dbReference type="ARBA" id="ARBA00022617"/>
    </source>
</evidence>
<reference evidence="14 15" key="1">
    <citation type="submission" date="2024-01" db="EMBL/GenBank/DDBJ databases">
        <title>A draft genome for the cacao thread blight pathogen Marasmiellus scandens.</title>
        <authorList>
            <person name="Baruah I.K."/>
            <person name="Leung J."/>
            <person name="Bukari Y."/>
            <person name="Amoako-Attah I."/>
            <person name="Meinhardt L.W."/>
            <person name="Bailey B.A."/>
            <person name="Cohen S.P."/>
        </authorList>
    </citation>
    <scope>NUCLEOTIDE SEQUENCE [LARGE SCALE GENOMIC DNA]</scope>
    <source>
        <strain evidence="14 15">GH-19</strain>
    </source>
</reference>
<dbReference type="Gene3D" id="1.10.630.10">
    <property type="entry name" value="Cytochrome P450"/>
    <property type="match status" value="1"/>
</dbReference>
<evidence type="ECO:0000256" key="10">
    <source>
        <dbReference type="ARBA" id="ARBA00023004"/>
    </source>
</evidence>
<organism evidence="14 15">
    <name type="scientific">Marasmiellus scandens</name>
    <dbReference type="NCBI Taxonomy" id="2682957"/>
    <lineage>
        <taxon>Eukaryota</taxon>
        <taxon>Fungi</taxon>
        <taxon>Dikarya</taxon>
        <taxon>Basidiomycota</taxon>
        <taxon>Agaricomycotina</taxon>
        <taxon>Agaricomycetes</taxon>
        <taxon>Agaricomycetidae</taxon>
        <taxon>Agaricales</taxon>
        <taxon>Marasmiineae</taxon>
        <taxon>Omphalotaceae</taxon>
        <taxon>Marasmiellus</taxon>
    </lineage>
</organism>
<dbReference type="PRINTS" id="PR00385">
    <property type="entry name" value="P450"/>
</dbReference>
<dbReference type="EMBL" id="JBANRG010000027">
    <property type="protein sequence ID" value="KAK7453294.1"/>
    <property type="molecule type" value="Genomic_DNA"/>
</dbReference>
<keyword evidence="5 13" id="KW-0349">Heme</keyword>
<keyword evidence="7 13" id="KW-0479">Metal-binding</keyword>
<comment type="subcellular location">
    <subcellularLocation>
        <location evidence="2">Membrane</location>
    </subcellularLocation>
</comment>
<evidence type="ECO:0000256" key="13">
    <source>
        <dbReference type="RuleBase" id="RU000461"/>
    </source>
</evidence>
<comment type="cofactor">
    <cofactor evidence="1">
        <name>heme</name>
        <dbReference type="ChEBI" id="CHEBI:30413"/>
    </cofactor>
</comment>
<keyword evidence="12" id="KW-0472">Membrane</keyword>
<keyword evidence="6" id="KW-0812">Transmembrane</keyword>
<dbReference type="Proteomes" id="UP001498398">
    <property type="component" value="Unassembled WGS sequence"/>
</dbReference>
<evidence type="ECO:0000313" key="15">
    <source>
        <dbReference type="Proteomes" id="UP001498398"/>
    </source>
</evidence>
<dbReference type="PROSITE" id="PS00086">
    <property type="entry name" value="CYTOCHROME_P450"/>
    <property type="match status" value="1"/>
</dbReference>
<dbReference type="PANTHER" id="PTHR24305">
    <property type="entry name" value="CYTOCHROME P450"/>
    <property type="match status" value="1"/>
</dbReference>
<evidence type="ECO:0000256" key="1">
    <source>
        <dbReference type="ARBA" id="ARBA00001971"/>
    </source>
</evidence>
<dbReference type="InterPro" id="IPR036396">
    <property type="entry name" value="Cyt_P450_sf"/>
</dbReference>
<dbReference type="PANTHER" id="PTHR24305:SF166">
    <property type="entry name" value="CYTOCHROME P450 12A4, MITOCHONDRIAL-RELATED"/>
    <property type="match status" value="1"/>
</dbReference>